<name>A0A1Q9E5B4_SYMMI</name>
<feature type="transmembrane region" description="Helical" evidence="2">
    <location>
        <begin position="521"/>
        <end position="545"/>
    </location>
</feature>
<protein>
    <recommendedName>
        <fullName evidence="3">Fe2OG dioxygenase domain-containing protein</fullName>
    </recommendedName>
</protein>
<keyword evidence="5" id="KW-1185">Reference proteome</keyword>
<evidence type="ECO:0000256" key="1">
    <source>
        <dbReference type="ARBA" id="ARBA00001962"/>
    </source>
</evidence>
<dbReference type="Gene3D" id="2.60.120.620">
    <property type="entry name" value="q2cbj1_9rhob like domain"/>
    <property type="match status" value="1"/>
</dbReference>
<dbReference type="EMBL" id="LSRX01000260">
    <property type="protein sequence ID" value="OLQ02605.1"/>
    <property type="molecule type" value="Genomic_DNA"/>
</dbReference>
<dbReference type="InterPro" id="IPR005123">
    <property type="entry name" value="Oxoglu/Fe-dep_dioxygenase_dom"/>
</dbReference>
<organism evidence="4 5">
    <name type="scientific">Symbiodinium microadriaticum</name>
    <name type="common">Dinoflagellate</name>
    <name type="synonym">Zooxanthella microadriatica</name>
    <dbReference type="NCBI Taxonomy" id="2951"/>
    <lineage>
        <taxon>Eukaryota</taxon>
        <taxon>Sar</taxon>
        <taxon>Alveolata</taxon>
        <taxon>Dinophyceae</taxon>
        <taxon>Suessiales</taxon>
        <taxon>Symbiodiniaceae</taxon>
        <taxon>Symbiodinium</taxon>
    </lineage>
</organism>
<feature type="transmembrane region" description="Helical" evidence="2">
    <location>
        <begin position="461"/>
        <end position="480"/>
    </location>
</feature>
<dbReference type="AlphaFoldDB" id="A0A1Q9E5B4"/>
<feature type="domain" description="Fe2OG dioxygenase" evidence="3">
    <location>
        <begin position="197"/>
        <end position="331"/>
    </location>
</feature>
<gene>
    <name evidence="4" type="ORF">AK812_SmicGene14529</name>
</gene>
<evidence type="ECO:0000313" key="5">
    <source>
        <dbReference type="Proteomes" id="UP000186817"/>
    </source>
</evidence>
<accession>A0A1Q9E5B4</accession>
<dbReference type="PROSITE" id="PS51471">
    <property type="entry name" value="FE2OG_OXY"/>
    <property type="match status" value="1"/>
</dbReference>
<reference evidence="4 5" key="1">
    <citation type="submission" date="2016-02" db="EMBL/GenBank/DDBJ databases">
        <title>Genome analysis of coral dinoflagellate symbionts highlights evolutionary adaptations to a symbiotic lifestyle.</title>
        <authorList>
            <person name="Aranda M."/>
            <person name="Li Y."/>
            <person name="Liew Y.J."/>
            <person name="Baumgarten S."/>
            <person name="Simakov O."/>
            <person name="Wilson M."/>
            <person name="Piel J."/>
            <person name="Ashoor H."/>
            <person name="Bougouffa S."/>
            <person name="Bajic V.B."/>
            <person name="Ryu T."/>
            <person name="Ravasi T."/>
            <person name="Bayer T."/>
            <person name="Micklem G."/>
            <person name="Kim H."/>
            <person name="Bhak J."/>
            <person name="Lajeunesse T.C."/>
            <person name="Voolstra C.R."/>
        </authorList>
    </citation>
    <scope>NUCLEOTIDE SEQUENCE [LARGE SCALE GENOMIC DNA]</scope>
    <source>
        <strain evidence="4 5">CCMP2467</strain>
    </source>
</reference>
<dbReference type="OrthoDB" id="445007at2759"/>
<comment type="cofactor">
    <cofactor evidence="1">
        <name>Fe cation</name>
        <dbReference type="ChEBI" id="CHEBI:24875"/>
    </cofactor>
</comment>
<evidence type="ECO:0000256" key="2">
    <source>
        <dbReference type="SAM" id="Phobius"/>
    </source>
</evidence>
<dbReference type="PANTHER" id="PTHR20883">
    <property type="entry name" value="PHYTANOYL-COA DIOXYGENASE DOMAIN CONTAINING 1"/>
    <property type="match status" value="1"/>
</dbReference>
<feature type="transmembrane region" description="Helical" evidence="2">
    <location>
        <begin position="487"/>
        <end position="515"/>
    </location>
</feature>
<keyword evidence="2" id="KW-0812">Transmembrane</keyword>
<feature type="transmembrane region" description="Helical" evidence="2">
    <location>
        <begin position="406"/>
        <end position="426"/>
    </location>
</feature>
<dbReference type="InterPro" id="IPR008775">
    <property type="entry name" value="Phytyl_CoA_dOase-like"/>
</dbReference>
<comment type="caution">
    <text evidence="4">The sequence shown here is derived from an EMBL/GenBank/DDBJ whole genome shotgun (WGS) entry which is preliminary data.</text>
</comment>
<proteinExistence type="predicted"/>
<keyword evidence="2" id="KW-1133">Transmembrane helix</keyword>
<dbReference type="Proteomes" id="UP000186817">
    <property type="component" value="Unassembled WGS sequence"/>
</dbReference>
<keyword evidence="2" id="KW-0472">Membrane</keyword>
<feature type="transmembrane region" description="Helical" evidence="2">
    <location>
        <begin position="31"/>
        <end position="51"/>
    </location>
</feature>
<evidence type="ECO:0000313" key="4">
    <source>
        <dbReference type="EMBL" id="OLQ02605.1"/>
    </source>
</evidence>
<sequence>MRRGRYAPGAAASAQLSSSRAHRLQPTLWFKIALLSSCLAGQLAFGAFSLLPRGTLRTRDRCGVILRAEHSPEGLWSARPEDREMTSAEMQLRFERNGFCHVPSFLTVPEASSLAQELAHVQSLEICEMAALQHELRQHVAPALARSCRTTQDCKEMLQKYEKSGKVKFLQYFNLHRHSALLRRAALSPRLALWAARLLGVSQVRLYQDALFMKYPRHGPTRWHSDLALAPFDTNAFVTVWLALTPVPAKGGAGLRFAQGSHRDYTLQYHSDLAESYTQDDLSSRYLIAEGTDLEPGDATWHHGWTLHAASPLDRSARSPRVAWAISFVASDARILPEESLSIVQEAEDSVSFRPWIGKLRPGGRAEHAMLMQNKGWLKELAAMNFFLSNRGDLNQRERMIEKKKMMMMAMMMAMMVMMMMMMMIMSMKDGDDDEDDEDKHDDDDVVDDYFDDAVAMIKMMLLWTVMIMMLTIMVMKILLLSLLIGLVLLLLLLLLSLLFAILLLLLLLWLVVVWQLGCFLLLQMVLVLMLVVALLLLLLGVMVISS</sequence>
<evidence type="ECO:0000259" key="3">
    <source>
        <dbReference type="PROSITE" id="PS51471"/>
    </source>
</evidence>
<dbReference type="SUPFAM" id="SSF51197">
    <property type="entry name" value="Clavaminate synthase-like"/>
    <property type="match status" value="1"/>
</dbReference>
<dbReference type="PANTHER" id="PTHR20883:SF49">
    <property type="entry name" value="PHYTANOYL-COA DIOXYGENASE"/>
    <property type="match status" value="1"/>
</dbReference>
<dbReference type="Pfam" id="PF05721">
    <property type="entry name" value="PhyH"/>
    <property type="match status" value="1"/>
</dbReference>